<dbReference type="KEGG" id="pnd:Pla175_47370"/>
<protein>
    <recommendedName>
        <fullName evidence="4">Dockerin domain-containing protein</fullName>
    </recommendedName>
</protein>
<evidence type="ECO:0008006" key="4">
    <source>
        <dbReference type="Google" id="ProtNLM"/>
    </source>
</evidence>
<evidence type="ECO:0000313" key="3">
    <source>
        <dbReference type="Proteomes" id="UP000317429"/>
    </source>
</evidence>
<gene>
    <name evidence="2" type="ORF">Pla175_47370</name>
</gene>
<name>A0A518DIM6_9BACT</name>
<proteinExistence type="predicted"/>
<accession>A0A518DIM6</accession>
<reference evidence="2 3" key="1">
    <citation type="submission" date="2019-02" db="EMBL/GenBank/DDBJ databases">
        <title>Deep-cultivation of Planctomycetes and their phenomic and genomic characterization uncovers novel biology.</title>
        <authorList>
            <person name="Wiegand S."/>
            <person name="Jogler M."/>
            <person name="Boedeker C."/>
            <person name="Pinto D."/>
            <person name="Vollmers J."/>
            <person name="Rivas-Marin E."/>
            <person name="Kohn T."/>
            <person name="Peeters S.H."/>
            <person name="Heuer A."/>
            <person name="Rast P."/>
            <person name="Oberbeckmann S."/>
            <person name="Bunk B."/>
            <person name="Jeske O."/>
            <person name="Meyerdierks A."/>
            <person name="Storesund J.E."/>
            <person name="Kallscheuer N."/>
            <person name="Luecker S."/>
            <person name="Lage O.M."/>
            <person name="Pohl T."/>
            <person name="Merkel B.J."/>
            <person name="Hornburger P."/>
            <person name="Mueller R.-W."/>
            <person name="Bruemmer F."/>
            <person name="Labrenz M."/>
            <person name="Spormann A.M."/>
            <person name="Op den Camp H."/>
            <person name="Overmann J."/>
            <person name="Amann R."/>
            <person name="Jetten M.S.M."/>
            <person name="Mascher T."/>
            <person name="Medema M.H."/>
            <person name="Devos D.P."/>
            <person name="Kaster A.-K."/>
            <person name="Ovreas L."/>
            <person name="Rohde M."/>
            <person name="Galperin M.Y."/>
            <person name="Jogler C."/>
        </authorList>
    </citation>
    <scope>NUCLEOTIDE SEQUENCE [LARGE SCALE GENOMIC DNA]</scope>
    <source>
        <strain evidence="2 3">Pla175</strain>
    </source>
</reference>
<dbReference type="RefSeq" id="WP_145291313.1">
    <property type="nucleotide sequence ID" value="NZ_CP036291.1"/>
</dbReference>
<dbReference type="EMBL" id="CP036291">
    <property type="protein sequence ID" value="QDU91316.1"/>
    <property type="molecule type" value="Genomic_DNA"/>
</dbReference>
<dbReference type="Proteomes" id="UP000317429">
    <property type="component" value="Chromosome"/>
</dbReference>
<keyword evidence="3" id="KW-1185">Reference proteome</keyword>
<dbReference type="AlphaFoldDB" id="A0A518DIM6"/>
<dbReference type="OrthoDB" id="276874at2"/>
<feature type="signal peptide" evidence="1">
    <location>
        <begin position="1"/>
        <end position="19"/>
    </location>
</feature>
<evidence type="ECO:0000313" key="2">
    <source>
        <dbReference type="EMBL" id="QDU91316.1"/>
    </source>
</evidence>
<organism evidence="2 3">
    <name type="scientific">Pirellulimonas nuda</name>
    <dbReference type="NCBI Taxonomy" id="2528009"/>
    <lineage>
        <taxon>Bacteria</taxon>
        <taxon>Pseudomonadati</taxon>
        <taxon>Planctomycetota</taxon>
        <taxon>Planctomycetia</taxon>
        <taxon>Pirellulales</taxon>
        <taxon>Lacipirellulaceae</taxon>
        <taxon>Pirellulimonas</taxon>
    </lineage>
</organism>
<keyword evidence="1" id="KW-0732">Signal</keyword>
<evidence type="ECO:0000256" key="1">
    <source>
        <dbReference type="SAM" id="SignalP"/>
    </source>
</evidence>
<feature type="chain" id="PRO_5021708751" description="Dockerin domain-containing protein" evidence="1">
    <location>
        <begin position="20"/>
        <end position="242"/>
    </location>
</feature>
<sequence length="242" mass="25590" precursor="true">MSKPLMLAAVLVAAVPALADNPVSWTIDEQLDRGEASSSWTSPTAIDLDQMVWQYAFEITKVTGTAVITVDITDELPPELRMGSGYTRNLPAVLLDDAFNDPASGTSADIFVEVDSAGFGQADFTNIMLGSIDLGFGAVPLSRINVTSVITVTGFGFGDYNLSGAVTAEDYQVWRADFGMSGDLFSDGNGDGAVNAADYTVWRDHLPPAAAVSASSVPEPASALLLIPALLMLVRRPRQTAR</sequence>